<comment type="caution">
    <text evidence="2">The sequence shown here is derived from an EMBL/GenBank/DDBJ whole genome shotgun (WGS) entry which is preliminary data.</text>
</comment>
<dbReference type="Proteomes" id="UP000307362">
    <property type="component" value="Unassembled WGS sequence"/>
</dbReference>
<dbReference type="SUPFAM" id="SSF53850">
    <property type="entry name" value="Periplasmic binding protein-like II"/>
    <property type="match status" value="1"/>
</dbReference>
<reference evidence="3" key="2">
    <citation type="submission" date="2019-06" db="EMBL/GenBank/DDBJ databases">
        <title>Co-occurence of chitin degradation, pigmentation and bioactivity in marine Pseudoalteromonas.</title>
        <authorList>
            <person name="Sonnenschein E.C."/>
            <person name="Bech P.K."/>
        </authorList>
    </citation>
    <scope>NUCLEOTIDE SEQUENCE [LARGE SCALE GENOMIC DNA]</scope>
    <source>
        <strain evidence="3">S1189</strain>
    </source>
</reference>
<evidence type="ECO:0000313" key="2">
    <source>
        <dbReference type="EMBL" id="TMP82248.1"/>
    </source>
</evidence>
<protein>
    <recommendedName>
        <fullName evidence="1">LysR substrate-binding domain-containing protein</fullName>
    </recommendedName>
</protein>
<gene>
    <name evidence="2" type="ORF">CWB73_04985</name>
</gene>
<evidence type="ECO:0000313" key="3">
    <source>
        <dbReference type="Proteomes" id="UP000307362"/>
    </source>
</evidence>
<dbReference type="InterPro" id="IPR005119">
    <property type="entry name" value="LysR_subst-bd"/>
</dbReference>
<reference evidence="2 3" key="1">
    <citation type="submission" date="2017-12" db="EMBL/GenBank/DDBJ databases">
        <authorList>
            <person name="Paulsen S."/>
            <person name="Gram L.K."/>
        </authorList>
    </citation>
    <scope>NUCLEOTIDE SEQUENCE [LARGE SCALE GENOMIC DNA]</scope>
    <source>
        <strain evidence="2 3">S1189</strain>
    </source>
</reference>
<dbReference type="Gene3D" id="3.40.190.10">
    <property type="entry name" value="Periplasmic binding protein-like II"/>
    <property type="match status" value="1"/>
</dbReference>
<dbReference type="AlphaFoldDB" id="A0A5S3YWR5"/>
<dbReference type="OrthoDB" id="564897at2"/>
<sequence length="78" mass="8958">MAATDYTEFCFLPKLTRHFAKQAPHIQIEILPASPLPIKEQLEQRNLDFVLGFQHDEHPQAGVEQLAWFSDSYSTLVC</sequence>
<organism evidence="2 3">
    <name type="scientific">Pseudoalteromonas phenolica</name>
    <dbReference type="NCBI Taxonomy" id="161398"/>
    <lineage>
        <taxon>Bacteria</taxon>
        <taxon>Pseudomonadati</taxon>
        <taxon>Pseudomonadota</taxon>
        <taxon>Gammaproteobacteria</taxon>
        <taxon>Alteromonadales</taxon>
        <taxon>Pseudoalteromonadaceae</taxon>
        <taxon>Pseudoalteromonas</taxon>
    </lineage>
</organism>
<evidence type="ECO:0000259" key="1">
    <source>
        <dbReference type="Pfam" id="PF03466"/>
    </source>
</evidence>
<feature type="domain" description="LysR substrate-binding" evidence="1">
    <location>
        <begin position="2"/>
        <end position="71"/>
    </location>
</feature>
<accession>A0A5S3YWR5</accession>
<dbReference type="EMBL" id="PNCM01000012">
    <property type="protein sequence ID" value="TMP82248.1"/>
    <property type="molecule type" value="Genomic_DNA"/>
</dbReference>
<name>A0A5S3YWR5_9GAMM</name>
<proteinExistence type="predicted"/>
<dbReference type="Pfam" id="PF03466">
    <property type="entry name" value="LysR_substrate"/>
    <property type="match status" value="1"/>
</dbReference>